<gene>
    <name evidence="2" type="ORF">M441DRAFT_337824</name>
</gene>
<keyword evidence="3" id="KW-1185">Reference proteome</keyword>
<dbReference type="EMBL" id="KZ679258">
    <property type="protein sequence ID" value="PTB43946.1"/>
    <property type="molecule type" value="Genomic_DNA"/>
</dbReference>
<sequence length="151" mass="16194">MGGRKEERVKVNASEKKTKLGGEMRDEMMEERISGERGGQDSRDLAAAGLSEALPCLWLVVCRTMRPSLMVLTASEESQQCRGRRGGGRERGEGRGPCGLRCREPCLACTGTGTGTGTGVVSGHLAWSQVLFLAVGRSLRRAMGCPGLRLL</sequence>
<name>A0A2T3ZGL8_TRIA4</name>
<dbReference type="Proteomes" id="UP000240493">
    <property type="component" value="Unassembled WGS sequence"/>
</dbReference>
<protein>
    <submittedName>
        <fullName evidence="2">Uncharacterized protein</fullName>
    </submittedName>
</protein>
<accession>A0A2T3ZGL8</accession>
<organism evidence="2 3">
    <name type="scientific">Trichoderma asperellum (strain ATCC 204424 / CBS 433.97 / NBRC 101777)</name>
    <dbReference type="NCBI Taxonomy" id="1042311"/>
    <lineage>
        <taxon>Eukaryota</taxon>
        <taxon>Fungi</taxon>
        <taxon>Dikarya</taxon>
        <taxon>Ascomycota</taxon>
        <taxon>Pezizomycotina</taxon>
        <taxon>Sordariomycetes</taxon>
        <taxon>Hypocreomycetidae</taxon>
        <taxon>Hypocreales</taxon>
        <taxon>Hypocreaceae</taxon>
        <taxon>Trichoderma</taxon>
    </lineage>
</organism>
<evidence type="ECO:0000313" key="2">
    <source>
        <dbReference type="EMBL" id="PTB43946.1"/>
    </source>
</evidence>
<feature type="region of interest" description="Disordered" evidence="1">
    <location>
        <begin position="1"/>
        <end position="26"/>
    </location>
</feature>
<dbReference type="AlphaFoldDB" id="A0A2T3ZGL8"/>
<proteinExistence type="predicted"/>
<reference evidence="2 3" key="1">
    <citation type="submission" date="2016-07" db="EMBL/GenBank/DDBJ databases">
        <title>Multiple horizontal gene transfer events from other fungi enriched the ability of initially mycotrophic Trichoderma (Ascomycota) to feed on dead plant biomass.</title>
        <authorList>
            <consortium name="DOE Joint Genome Institute"/>
            <person name="Aerts A."/>
            <person name="Atanasova L."/>
            <person name="Chenthamara K."/>
            <person name="Zhang J."/>
            <person name="Grujic M."/>
            <person name="Henrissat B."/>
            <person name="Kuo A."/>
            <person name="Salamov A."/>
            <person name="Lipzen A."/>
            <person name="Labutti K."/>
            <person name="Barry K."/>
            <person name="Miao Y."/>
            <person name="Rahimi M.J."/>
            <person name="Shen Q."/>
            <person name="Grigoriev I.V."/>
            <person name="Kubicek C.P."/>
            <person name="Druzhinina I.S."/>
        </authorList>
    </citation>
    <scope>NUCLEOTIDE SEQUENCE [LARGE SCALE GENOMIC DNA]</scope>
    <source>
        <strain evidence="2 3">CBS 433.97</strain>
    </source>
</reference>
<evidence type="ECO:0000313" key="3">
    <source>
        <dbReference type="Proteomes" id="UP000240493"/>
    </source>
</evidence>
<evidence type="ECO:0000256" key="1">
    <source>
        <dbReference type="SAM" id="MobiDB-lite"/>
    </source>
</evidence>